<keyword evidence="3" id="KW-0808">Transferase</keyword>
<dbReference type="Gene3D" id="2.130.10.30">
    <property type="entry name" value="Regulator of chromosome condensation 1/beta-lactamase-inhibitor protein II"/>
    <property type="match status" value="2"/>
</dbReference>
<dbReference type="PANTHER" id="PTHR45622:SF76">
    <property type="entry name" value="HECT AND RLD DOMAIN CONTAINING E3 UBIQUITIN LIGASE 4, ISOFORM C"/>
    <property type="match status" value="1"/>
</dbReference>
<dbReference type="PRINTS" id="PR00633">
    <property type="entry name" value="RCCNDNSATION"/>
</dbReference>
<dbReference type="SMART" id="SM00119">
    <property type="entry name" value="HECTc"/>
    <property type="match status" value="1"/>
</dbReference>
<feature type="repeat" description="RCC1" evidence="7">
    <location>
        <begin position="280"/>
        <end position="332"/>
    </location>
</feature>
<feature type="repeat" description="RCC1" evidence="7">
    <location>
        <begin position="491"/>
        <end position="561"/>
    </location>
</feature>
<dbReference type="CDD" id="cd00078">
    <property type="entry name" value="HECTc"/>
    <property type="match status" value="1"/>
</dbReference>
<evidence type="ECO:0000256" key="8">
    <source>
        <dbReference type="SAM" id="Phobius"/>
    </source>
</evidence>
<evidence type="ECO:0000256" key="6">
    <source>
        <dbReference type="PROSITE-ProRule" id="PRU00104"/>
    </source>
</evidence>
<dbReference type="PANTHER" id="PTHR45622">
    <property type="entry name" value="UBIQUITIN-PROTEIN LIGASE E3A-RELATED"/>
    <property type="match status" value="1"/>
</dbReference>
<dbReference type="Gene3D" id="3.30.2410.10">
    <property type="entry name" value="Hect, E3 ligase catalytic domain"/>
    <property type="match status" value="1"/>
</dbReference>
<evidence type="ECO:0000256" key="5">
    <source>
        <dbReference type="ARBA" id="ARBA00022786"/>
    </source>
</evidence>
<dbReference type="GO" id="GO:0004842">
    <property type="term" value="F:ubiquitin-protein transferase activity"/>
    <property type="evidence" value="ECO:0007669"/>
    <property type="project" value="InterPro"/>
</dbReference>
<dbReference type="PROSITE" id="PS50237">
    <property type="entry name" value="HECT"/>
    <property type="match status" value="1"/>
</dbReference>
<name>A0A7M7IWB2_NASVI</name>
<dbReference type="InParanoid" id="A0A7M7IWB2"/>
<dbReference type="GO" id="GO:0009966">
    <property type="term" value="P:regulation of signal transduction"/>
    <property type="evidence" value="ECO:0007669"/>
    <property type="project" value="UniProtKB-ARBA"/>
</dbReference>
<keyword evidence="2" id="KW-0963">Cytoplasm</keyword>
<evidence type="ECO:0000313" key="11">
    <source>
        <dbReference type="Proteomes" id="UP000002358"/>
    </source>
</evidence>
<comment type="subcellular location">
    <subcellularLocation>
        <location evidence="1">Cytoplasm</location>
    </subcellularLocation>
</comment>
<evidence type="ECO:0000256" key="1">
    <source>
        <dbReference type="ARBA" id="ARBA00004496"/>
    </source>
</evidence>
<dbReference type="EnsemblMetazoa" id="XM_016988463">
    <property type="protein sequence ID" value="XP_016843952"/>
    <property type="gene ID" value="LOC100118443"/>
</dbReference>
<dbReference type="SUPFAM" id="SSF56204">
    <property type="entry name" value="Hect, E3 ligase catalytic domain"/>
    <property type="match status" value="1"/>
</dbReference>
<dbReference type="FunFam" id="3.30.2410.10:FF:000003">
    <property type="entry name" value="probable E3 ubiquitin-protein ligase HERC4 isoform X1"/>
    <property type="match status" value="1"/>
</dbReference>
<feature type="repeat" description="RCC1" evidence="7">
    <location>
        <begin position="386"/>
        <end position="437"/>
    </location>
</feature>
<keyword evidence="5 6" id="KW-0833">Ubl conjugation pathway</keyword>
<dbReference type="InterPro" id="IPR000569">
    <property type="entry name" value="HECT_dom"/>
</dbReference>
<evidence type="ECO:0000256" key="7">
    <source>
        <dbReference type="PROSITE-ProRule" id="PRU00235"/>
    </source>
</evidence>
<dbReference type="GO" id="GO:0005737">
    <property type="term" value="C:cytoplasm"/>
    <property type="evidence" value="ECO:0007669"/>
    <property type="project" value="UniProtKB-SubCell"/>
</dbReference>
<dbReference type="InterPro" id="IPR058923">
    <property type="entry name" value="RCC1-like_dom"/>
</dbReference>
<dbReference type="SUPFAM" id="SSF50985">
    <property type="entry name" value="RCC1/BLIP-II"/>
    <property type="match status" value="1"/>
</dbReference>
<protein>
    <recommendedName>
        <fullName evidence="9">HECT domain-containing protein</fullName>
    </recommendedName>
</protein>
<dbReference type="Gene3D" id="3.30.2160.10">
    <property type="entry name" value="Hect, E3 ligase catalytic domain"/>
    <property type="match status" value="1"/>
</dbReference>
<feature type="transmembrane region" description="Helical" evidence="8">
    <location>
        <begin position="45"/>
        <end position="66"/>
    </location>
</feature>
<dbReference type="AlphaFoldDB" id="A0A7M7IWB2"/>
<dbReference type="Gene3D" id="3.90.1750.10">
    <property type="entry name" value="Hect, E3 ligase catalytic domains"/>
    <property type="match status" value="1"/>
</dbReference>
<keyword evidence="8" id="KW-1133">Transmembrane helix</keyword>
<organism evidence="10 11">
    <name type="scientific">Nasonia vitripennis</name>
    <name type="common">Parasitic wasp</name>
    <dbReference type="NCBI Taxonomy" id="7425"/>
    <lineage>
        <taxon>Eukaryota</taxon>
        <taxon>Metazoa</taxon>
        <taxon>Ecdysozoa</taxon>
        <taxon>Arthropoda</taxon>
        <taxon>Hexapoda</taxon>
        <taxon>Insecta</taxon>
        <taxon>Pterygota</taxon>
        <taxon>Neoptera</taxon>
        <taxon>Endopterygota</taxon>
        <taxon>Hymenoptera</taxon>
        <taxon>Apocrita</taxon>
        <taxon>Proctotrupomorpha</taxon>
        <taxon>Chalcidoidea</taxon>
        <taxon>Pteromalidae</taxon>
        <taxon>Pteromalinae</taxon>
        <taxon>Nasonia</taxon>
    </lineage>
</organism>
<dbReference type="InterPro" id="IPR000408">
    <property type="entry name" value="Reg_chr_condens"/>
</dbReference>
<dbReference type="InterPro" id="IPR051709">
    <property type="entry name" value="Ub-ligase/GTPase-reg"/>
</dbReference>
<dbReference type="Pfam" id="PF25390">
    <property type="entry name" value="WD40_RLD"/>
    <property type="match status" value="1"/>
</dbReference>
<feature type="active site" description="Glycyl thioester intermediate" evidence="6">
    <location>
        <position position="1201"/>
    </location>
</feature>
<evidence type="ECO:0000259" key="9">
    <source>
        <dbReference type="PROSITE" id="PS50237"/>
    </source>
</evidence>
<dbReference type="Pfam" id="PF00632">
    <property type="entry name" value="HECT"/>
    <property type="match status" value="1"/>
</dbReference>
<dbReference type="SMR" id="A0A7M7IWB2"/>
<dbReference type="InterPro" id="IPR009091">
    <property type="entry name" value="RCC1/BLIP-II"/>
</dbReference>
<gene>
    <name evidence="10" type="primary">100118443</name>
</gene>
<accession>A0A7M7IWB2</accession>
<dbReference type="FunFam" id="3.30.2160.10:FF:000004">
    <property type="entry name" value="probable E3 ubiquitin-protein ligase HERC4 isoform X1"/>
    <property type="match status" value="1"/>
</dbReference>
<dbReference type="OrthoDB" id="5981550at2759"/>
<feature type="repeat" description="RCC1" evidence="7">
    <location>
        <begin position="438"/>
        <end position="489"/>
    </location>
</feature>
<keyword evidence="8" id="KW-0812">Transmembrane</keyword>
<keyword evidence="11" id="KW-1185">Reference proteome</keyword>
<dbReference type="PROSITE" id="PS50012">
    <property type="entry name" value="RCC1_3"/>
    <property type="match status" value="7"/>
</dbReference>
<feature type="domain" description="HECT" evidence="9">
    <location>
        <begin position="907"/>
        <end position="1233"/>
    </location>
</feature>
<sequence>MLQNVPIDEVSAVAKTRKRRMKNRCCCLNCCRIKNKIKNKIANLIWQYISYLIFVLEFPIVSLNIVKSKFKSTLLTFLNTFSSYLTKFNVLHSDENIICILLSDMVHRFGTNLKDESSLSSKKDPSHHLNFTFAFAENENENENENYQLKMASAPKRLCIKADTFHLPLKLIPNDNNMYCWGSTVYGELGLGGIEDENILMPRELDFQKATAVEQIACGETHTVLITKDGEVFSCGNNDSGQLGHEKPTKRLQMIPGLDAFIFKQAACGASHSVAVNNWGQLFCWGSNADGQLGLGTPLTIAHTPRMVKALGTSIVVQIACGKKHTLALTNNGELYAWGSNSDGQLGLGQDVKIETRPKLITGLATIPIAFIACGGYHSIVVSKSGAVFGWGRNTFGQLGMNDISDKYVPCLLKTLRNAKVKYVACGEEFSVFLTMDGGVFTCGAGMYGQLGHGANSNEILPRQIIELMGSVVTQISCGKRHTLALVPSRGKVYAWGLGGSGQLGSQTARSVATPQMVLGPWSSKNRSLAMEVDSASSTSEDCVVKHIFSGGDHCFATVTQKEDNIEPDDCRIYLPDTQILSINEEQLIACQKVPVNASIDHDLMMYIETVFKNQACINASFLLANETHYNCSFRQHGVDLEFAARCFGMISEIVNATISELIHTCIAEFLLPSLSTSPPDIECLRIYLILPLYHGFANPDNCTTLHKPFSVSLLGLKQEALRAIEIWWTKAPKHYFERLVRIYKSVVVYFINQPNVKETKIVSWNSTLQSGLDTLKFLNKLNNSDDGKIVPYNVFYIRELTECIDVRGDYCRWLSEINKNSYHKIYFCNYPFLFDAEAKTMLLETDQALQMQSAMNEAASRSLTHMLLNTFHGINPDARSHRQFVTLTVSRENIVADTFRELSDYTSDDLKKPLRVKFHGEEAEDAGGVKKEFFMLLLKEILDPKYGMFKEYEETRTIWFSEDSFEDETMYFLIGLMCGLAIYNFIIIELPFPLALYKKLLKEPVGLGDIKDMSPVLARSLQNILDYEEEDLESVFCLNFEVTREVYGEKRIYELIPNGSKTPVTISNKKQFVDLYVDYILNKSVNSHFKAFYKGFHKVCGGRVLELFHSDELMAVVIGNEEYDWEELEKNAAYKEGYTKDDPSIVLFWQCFHDLTLEQKKKFLLFLTGSDRIPLQGMKAIKITIQPMSDERYLPVAHTCFNLLDLPRYQTRERLQYKLLQAIQQTQGFSLV</sequence>
<keyword evidence="8" id="KW-0472">Membrane</keyword>
<evidence type="ECO:0000256" key="4">
    <source>
        <dbReference type="ARBA" id="ARBA00022737"/>
    </source>
</evidence>
<reference evidence="10" key="1">
    <citation type="submission" date="2021-01" db="UniProtKB">
        <authorList>
            <consortium name="EnsemblMetazoa"/>
        </authorList>
    </citation>
    <scope>IDENTIFICATION</scope>
</reference>
<evidence type="ECO:0000256" key="3">
    <source>
        <dbReference type="ARBA" id="ARBA00022679"/>
    </source>
</evidence>
<evidence type="ECO:0000256" key="2">
    <source>
        <dbReference type="ARBA" id="ARBA00022490"/>
    </source>
</evidence>
<proteinExistence type="predicted"/>
<feature type="repeat" description="RCC1" evidence="7">
    <location>
        <begin position="230"/>
        <end position="279"/>
    </location>
</feature>
<dbReference type="InterPro" id="IPR035983">
    <property type="entry name" value="Hect_E3_ubiquitin_ligase"/>
</dbReference>
<keyword evidence="4" id="KW-0677">Repeat</keyword>
<dbReference type="PROSITE" id="PS00626">
    <property type="entry name" value="RCC1_2"/>
    <property type="match status" value="4"/>
</dbReference>
<dbReference type="Proteomes" id="UP000002358">
    <property type="component" value="Unassembled WGS sequence"/>
</dbReference>
<feature type="repeat" description="RCC1" evidence="7">
    <location>
        <begin position="333"/>
        <end position="385"/>
    </location>
</feature>
<evidence type="ECO:0000313" key="10">
    <source>
        <dbReference type="EnsemblMetazoa" id="XP_016843952"/>
    </source>
</evidence>
<feature type="repeat" description="RCC1" evidence="7">
    <location>
        <begin position="176"/>
        <end position="229"/>
    </location>
</feature>
<dbReference type="FunCoup" id="A0A7M7IWB2">
    <property type="interactions" value="1828"/>
</dbReference>